<protein>
    <submittedName>
        <fullName evidence="2">Uncharacterized protein</fullName>
    </submittedName>
</protein>
<proteinExistence type="predicted"/>
<keyword evidence="3" id="KW-1185">Reference proteome</keyword>
<dbReference type="OrthoDB" id="6612236at2759"/>
<accession>A0A9P0GH51</accession>
<sequence>MVFACIVASTVAQRGSYAGSGPKGIPQLHPRFKETNDGSASSSIPNLGDRSGDFNGNSGNSAYIPVDARGDTKLIDRLNEWPKENRPFWLTNYEIIEKNRGRPGVSSTSNSGSSTSNPGSSLNSGLNQNGRPVTFNTGSSQNDGFDQNSAFTRPSRANGFGSKSDSTNPQNSGSSQPLNNRFGGNNLLESNSKNSFSIMMNGQWRSYVYNAMSDSWVRRH</sequence>
<feature type="compositionally biased region" description="Polar residues" evidence="1">
    <location>
        <begin position="134"/>
        <end position="152"/>
    </location>
</feature>
<feature type="compositionally biased region" description="Low complexity" evidence="1">
    <location>
        <begin position="103"/>
        <end position="130"/>
    </location>
</feature>
<evidence type="ECO:0000313" key="2">
    <source>
        <dbReference type="EMBL" id="CAH1115775.1"/>
    </source>
</evidence>
<feature type="compositionally biased region" description="Polar residues" evidence="1">
    <location>
        <begin position="161"/>
        <end position="187"/>
    </location>
</feature>
<feature type="region of interest" description="Disordered" evidence="1">
    <location>
        <begin position="100"/>
        <end position="187"/>
    </location>
</feature>
<feature type="region of interest" description="Disordered" evidence="1">
    <location>
        <begin position="15"/>
        <end position="46"/>
    </location>
</feature>
<organism evidence="2 3">
    <name type="scientific">Psylliodes chrysocephalus</name>
    <dbReference type="NCBI Taxonomy" id="3402493"/>
    <lineage>
        <taxon>Eukaryota</taxon>
        <taxon>Metazoa</taxon>
        <taxon>Ecdysozoa</taxon>
        <taxon>Arthropoda</taxon>
        <taxon>Hexapoda</taxon>
        <taxon>Insecta</taxon>
        <taxon>Pterygota</taxon>
        <taxon>Neoptera</taxon>
        <taxon>Endopterygota</taxon>
        <taxon>Coleoptera</taxon>
        <taxon>Polyphaga</taxon>
        <taxon>Cucujiformia</taxon>
        <taxon>Chrysomeloidea</taxon>
        <taxon>Chrysomelidae</taxon>
        <taxon>Galerucinae</taxon>
        <taxon>Alticini</taxon>
        <taxon>Psylliodes</taxon>
    </lineage>
</organism>
<reference evidence="2" key="1">
    <citation type="submission" date="2022-01" db="EMBL/GenBank/DDBJ databases">
        <authorList>
            <person name="King R."/>
        </authorList>
    </citation>
    <scope>NUCLEOTIDE SEQUENCE</scope>
</reference>
<name>A0A9P0GH51_9CUCU</name>
<dbReference type="Proteomes" id="UP001153636">
    <property type="component" value="Chromosome 9"/>
</dbReference>
<evidence type="ECO:0000256" key="1">
    <source>
        <dbReference type="SAM" id="MobiDB-lite"/>
    </source>
</evidence>
<dbReference type="EMBL" id="OV651821">
    <property type="protein sequence ID" value="CAH1115775.1"/>
    <property type="molecule type" value="Genomic_DNA"/>
</dbReference>
<evidence type="ECO:0000313" key="3">
    <source>
        <dbReference type="Proteomes" id="UP001153636"/>
    </source>
</evidence>
<gene>
    <name evidence="2" type="ORF">PSYICH_LOCUS15260</name>
</gene>
<dbReference type="AlphaFoldDB" id="A0A9P0GH51"/>